<keyword evidence="2" id="KW-1185">Reference proteome</keyword>
<dbReference type="RefSeq" id="WP_209891338.1">
    <property type="nucleotide sequence ID" value="NZ_JAGGMR010000001.1"/>
</dbReference>
<proteinExistence type="predicted"/>
<evidence type="ECO:0000313" key="1">
    <source>
        <dbReference type="EMBL" id="MBP2190758.1"/>
    </source>
</evidence>
<dbReference type="InterPro" id="IPR024211">
    <property type="entry name" value="DUF3841"/>
</dbReference>
<comment type="caution">
    <text evidence="1">The sequence shown here is derived from an EMBL/GenBank/DDBJ whole genome shotgun (WGS) entry which is preliminary data.</text>
</comment>
<evidence type="ECO:0000313" key="2">
    <source>
        <dbReference type="Proteomes" id="UP001519325"/>
    </source>
</evidence>
<reference evidence="1 2" key="1">
    <citation type="submission" date="2021-03" db="EMBL/GenBank/DDBJ databases">
        <title>Sequencing the genomes of 1000 actinobacteria strains.</title>
        <authorList>
            <person name="Klenk H.-P."/>
        </authorList>
    </citation>
    <scope>NUCLEOTIDE SEQUENCE [LARGE SCALE GENOMIC DNA]</scope>
    <source>
        <strain evidence="1 2">DSM 45516</strain>
    </source>
</reference>
<organism evidence="1 2">
    <name type="scientific">Nocardia goodfellowii</name>
    <dbReference type="NCBI Taxonomy" id="882446"/>
    <lineage>
        <taxon>Bacteria</taxon>
        <taxon>Bacillati</taxon>
        <taxon>Actinomycetota</taxon>
        <taxon>Actinomycetes</taxon>
        <taxon>Mycobacteriales</taxon>
        <taxon>Nocardiaceae</taxon>
        <taxon>Nocardia</taxon>
    </lineage>
</organism>
<gene>
    <name evidence="1" type="ORF">BJ987_003659</name>
</gene>
<name>A0ABS4QGD5_9NOCA</name>
<dbReference type="Pfam" id="PF12952">
    <property type="entry name" value="DUF3841"/>
    <property type="match status" value="1"/>
</dbReference>
<protein>
    <recommendedName>
        <fullName evidence="3">DUF3841 domain-containing protein</fullName>
    </recommendedName>
</protein>
<evidence type="ECO:0008006" key="3">
    <source>
        <dbReference type="Google" id="ProtNLM"/>
    </source>
</evidence>
<dbReference type="EMBL" id="JAGGMR010000001">
    <property type="protein sequence ID" value="MBP2190758.1"/>
    <property type="molecule type" value="Genomic_DNA"/>
</dbReference>
<accession>A0ABS4QGD5</accession>
<sequence length="187" mass="21848">MRLWTLQAPEVVRALRSAGSYQADWELVIPNWRPAFQDMVEEMRRRGIDCAAAPPIWCWRGRARQRRAVRSTANSLLGDHEWAHGRWLLTLDVPDKQILATSYAAWNDYLGFRGGYATDLVEGPHRMDWTTRLHSPWDAMQYTIPELRLDWLVRARAYPPDTATTARILADPYCREIFERQRAPELI</sequence>
<dbReference type="Proteomes" id="UP001519325">
    <property type="component" value="Unassembled WGS sequence"/>
</dbReference>